<organism evidence="7 8">
    <name type="scientific">Catenuloplanes atrovinosus</name>
    <dbReference type="NCBI Taxonomy" id="137266"/>
    <lineage>
        <taxon>Bacteria</taxon>
        <taxon>Bacillati</taxon>
        <taxon>Actinomycetota</taxon>
        <taxon>Actinomycetes</taxon>
        <taxon>Micromonosporales</taxon>
        <taxon>Micromonosporaceae</taxon>
        <taxon>Catenuloplanes</taxon>
    </lineage>
</organism>
<evidence type="ECO:0000256" key="1">
    <source>
        <dbReference type="ARBA" id="ARBA00004651"/>
    </source>
</evidence>
<dbReference type="PANTHER" id="PTHR30213:SF1">
    <property type="entry name" value="INNER MEMBRANE PROTEIN YHJD"/>
    <property type="match status" value="1"/>
</dbReference>
<dbReference type="Proteomes" id="UP001183643">
    <property type="component" value="Unassembled WGS sequence"/>
</dbReference>
<dbReference type="RefSeq" id="WP_310375379.1">
    <property type="nucleotide sequence ID" value="NZ_JAVDYB010000001.1"/>
</dbReference>
<dbReference type="EMBL" id="JAVDYB010000001">
    <property type="protein sequence ID" value="MDR7280681.1"/>
    <property type="molecule type" value="Genomic_DNA"/>
</dbReference>
<evidence type="ECO:0000256" key="2">
    <source>
        <dbReference type="ARBA" id="ARBA00022475"/>
    </source>
</evidence>
<feature type="transmembrane region" description="Helical" evidence="6">
    <location>
        <begin position="186"/>
        <end position="208"/>
    </location>
</feature>
<reference evidence="7" key="1">
    <citation type="submission" date="2023-07" db="EMBL/GenBank/DDBJ databases">
        <title>Sequencing the genomes of 1000 actinobacteria strains.</title>
        <authorList>
            <person name="Klenk H.-P."/>
        </authorList>
    </citation>
    <scope>NUCLEOTIDE SEQUENCE</scope>
    <source>
        <strain evidence="7">DSM 44707</strain>
    </source>
</reference>
<comment type="caution">
    <text evidence="7">The sequence shown here is derived from an EMBL/GenBank/DDBJ whole genome shotgun (WGS) entry which is preliminary data.</text>
</comment>
<evidence type="ECO:0000256" key="3">
    <source>
        <dbReference type="ARBA" id="ARBA00022692"/>
    </source>
</evidence>
<sequence>MGRDVLGRAVRAVDGAVLRARRANRVFDHFWRAQERYGEVLAGRCAAAIAYYSFFALFAIGLLAYSVFGFLLSFNLDLFDAVRHYLSQNMQIIDPNAILDSRGRVGLIGLVGLLFSGIGWVEAIRSSQRLIWKLDQQPGNLVVRRLVDLGVLLGILIMLAASIAAVDALEGLIGWLAGGLSVLTTVYAWLMQLALNMLLAAALLVAVPRLRMTMRRVAPPVLQVGIGVTLLNTVGRYFIGLAQHNPAYTVVTGAVGLLVYLYLLNQMLLFAAAWAATSPHGSVWDYSGGPVENHDEDRLHLA</sequence>
<evidence type="ECO:0000313" key="7">
    <source>
        <dbReference type="EMBL" id="MDR7280681.1"/>
    </source>
</evidence>
<dbReference type="Pfam" id="PF03631">
    <property type="entry name" value="Virul_fac_BrkB"/>
    <property type="match status" value="1"/>
</dbReference>
<feature type="transmembrane region" description="Helical" evidence="6">
    <location>
        <begin position="105"/>
        <end position="125"/>
    </location>
</feature>
<accession>A0AAE3YXZ0</accession>
<keyword evidence="4 6" id="KW-1133">Transmembrane helix</keyword>
<keyword evidence="3 6" id="KW-0812">Transmembrane</keyword>
<keyword evidence="2" id="KW-1003">Cell membrane</keyword>
<evidence type="ECO:0000256" key="5">
    <source>
        <dbReference type="ARBA" id="ARBA00023136"/>
    </source>
</evidence>
<name>A0AAE3YXZ0_9ACTN</name>
<proteinExistence type="predicted"/>
<dbReference type="AlphaFoldDB" id="A0AAE3YXZ0"/>
<dbReference type="InterPro" id="IPR017039">
    <property type="entry name" value="Virul_fac_BrkB"/>
</dbReference>
<comment type="subcellular location">
    <subcellularLocation>
        <location evidence="1">Cell membrane</location>
        <topology evidence="1">Multi-pass membrane protein</topology>
    </subcellularLocation>
</comment>
<protein>
    <submittedName>
        <fullName evidence="7">Membrane protein</fullName>
    </submittedName>
</protein>
<feature type="transmembrane region" description="Helical" evidence="6">
    <location>
        <begin position="220"/>
        <end position="239"/>
    </location>
</feature>
<feature type="transmembrane region" description="Helical" evidence="6">
    <location>
        <begin position="49"/>
        <end position="72"/>
    </location>
</feature>
<keyword evidence="8" id="KW-1185">Reference proteome</keyword>
<dbReference type="PANTHER" id="PTHR30213">
    <property type="entry name" value="INNER MEMBRANE PROTEIN YHJD"/>
    <property type="match status" value="1"/>
</dbReference>
<evidence type="ECO:0000313" key="8">
    <source>
        <dbReference type="Proteomes" id="UP001183643"/>
    </source>
</evidence>
<feature type="transmembrane region" description="Helical" evidence="6">
    <location>
        <begin position="146"/>
        <end position="166"/>
    </location>
</feature>
<gene>
    <name evidence="7" type="ORF">J2S41_007459</name>
</gene>
<feature type="transmembrane region" description="Helical" evidence="6">
    <location>
        <begin position="245"/>
        <end position="264"/>
    </location>
</feature>
<dbReference type="GO" id="GO:0005886">
    <property type="term" value="C:plasma membrane"/>
    <property type="evidence" value="ECO:0007669"/>
    <property type="project" value="UniProtKB-SubCell"/>
</dbReference>
<keyword evidence="5 6" id="KW-0472">Membrane</keyword>
<evidence type="ECO:0000256" key="6">
    <source>
        <dbReference type="SAM" id="Phobius"/>
    </source>
</evidence>
<evidence type="ECO:0000256" key="4">
    <source>
        <dbReference type="ARBA" id="ARBA00022989"/>
    </source>
</evidence>